<dbReference type="InterPro" id="IPR025669">
    <property type="entry name" value="AAA_dom"/>
</dbReference>
<keyword evidence="3" id="KW-1185">Reference proteome</keyword>
<dbReference type="InterPro" id="IPR027417">
    <property type="entry name" value="P-loop_NTPase"/>
</dbReference>
<dbReference type="Proteomes" id="UP001161389">
    <property type="component" value="Unassembled WGS sequence"/>
</dbReference>
<dbReference type="CDD" id="cd02042">
    <property type="entry name" value="ParAB_family"/>
    <property type="match status" value="1"/>
</dbReference>
<accession>A0AA37SBG4</accession>
<reference evidence="2" key="1">
    <citation type="journal article" date="2014" name="Int. J. Syst. Evol. Microbiol.">
        <title>Complete genome sequence of Corynebacterium casei LMG S-19264T (=DSM 44701T), isolated from a smear-ripened cheese.</title>
        <authorList>
            <consortium name="US DOE Joint Genome Institute (JGI-PGF)"/>
            <person name="Walter F."/>
            <person name="Albersmeier A."/>
            <person name="Kalinowski J."/>
            <person name="Ruckert C."/>
        </authorList>
    </citation>
    <scope>NUCLEOTIDE SEQUENCE</scope>
    <source>
        <strain evidence="2">NBRC 110071</strain>
    </source>
</reference>
<dbReference type="AlphaFoldDB" id="A0AA37SBG4"/>
<comment type="caution">
    <text evidence="2">The sequence shown here is derived from an EMBL/GenBank/DDBJ whole genome shotgun (WGS) entry which is preliminary data.</text>
</comment>
<gene>
    <name evidence="2" type="ORF">GCM10007876_25580</name>
</gene>
<dbReference type="Pfam" id="PF13614">
    <property type="entry name" value="AAA_31"/>
    <property type="match status" value="1"/>
</dbReference>
<dbReference type="Gene3D" id="3.40.50.300">
    <property type="entry name" value="P-loop containing nucleotide triphosphate hydrolases"/>
    <property type="match status" value="1"/>
</dbReference>
<dbReference type="PANTHER" id="PTHR13696:SF52">
    <property type="entry name" value="PARA FAMILY PROTEIN CT_582"/>
    <property type="match status" value="1"/>
</dbReference>
<dbReference type="SUPFAM" id="SSF52540">
    <property type="entry name" value="P-loop containing nucleoside triphosphate hydrolases"/>
    <property type="match status" value="1"/>
</dbReference>
<name>A0AA37SBG4_9GAMM</name>
<dbReference type="PANTHER" id="PTHR13696">
    <property type="entry name" value="P-LOOP CONTAINING NUCLEOSIDE TRIPHOSPHATE HYDROLASE"/>
    <property type="match status" value="1"/>
</dbReference>
<feature type="domain" description="AAA" evidence="1">
    <location>
        <begin position="5"/>
        <end position="183"/>
    </location>
</feature>
<dbReference type="EMBL" id="BSNM01000015">
    <property type="protein sequence ID" value="GLQ32079.1"/>
    <property type="molecule type" value="Genomic_DNA"/>
</dbReference>
<evidence type="ECO:0000313" key="2">
    <source>
        <dbReference type="EMBL" id="GLQ32079.1"/>
    </source>
</evidence>
<dbReference type="RefSeq" id="WP_284381930.1">
    <property type="nucleotide sequence ID" value="NZ_BSNM01000015.1"/>
</dbReference>
<dbReference type="InterPro" id="IPR050678">
    <property type="entry name" value="DNA_Partitioning_ATPase"/>
</dbReference>
<organism evidence="2 3">
    <name type="scientific">Litoribrevibacter albus</name>
    <dbReference type="NCBI Taxonomy" id="1473156"/>
    <lineage>
        <taxon>Bacteria</taxon>
        <taxon>Pseudomonadati</taxon>
        <taxon>Pseudomonadota</taxon>
        <taxon>Gammaproteobacteria</taxon>
        <taxon>Oceanospirillales</taxon>
        <taxon>Oceanospirillaceae</taxon>
        <taxon>Litoribrevibacter</taxon>
    </lineage>
</organism>
<sequence length="264" mass="30194">MRRVVFNQKGGVGKSSITCNLAAISAQQGYKTLVIDLDVQGNTTHYLLGKSSTECENNIAQYFEQVLSFKVFNKKPEDFITPSPYENLDVIASSPELEHLERKLEAKHKIYKLRDALKALERKYDRIFVDTAPALNFYTQSALIACNKCLIPFDCDDFSRKALYNLGMEIQEIQEDHNDELKIEGIIVNQFQPRASLPQQLITELIEEGLPVLPVYLTSSVKMKESHQKNRPLVYMDPKHKLTQQFVELSEVLEGKKVEHPEFA</sequence>
<evidence type="ECO:0000313" key="3">
    <source>
        <dbReference type="Proteomes" id="UP001161389"/>
    </source>
</evidence>
<proteinExistence type="predicted"/>
<protein>
    <recommendedName>
        <fullName evidence="1">AAA domain-containing protein</fullName>
    </recommendedName>
</protein>
<evidence type="ECO:0000259" key="1">
    <source>
        <dbReference type="Pfam" id="PF13614"/>
    </source>
</evidence>
<reference evidence="2" key="2">
    <citation type="submission" date="2023-01" db="EMBL/GenBank/DDBJ databases">
        <title>Draft genome sequence of Litoribrevibacter albus strain NBRC 110071.</title>
        <authorList>
            <person name="Sun Q."/>
            <person name="Mori K."/>
        </authorList>
    </citation>
    <scope>NUCLEOTIDE SEQUENCE</scope>
    <source>
        <strain evidence="2">NBRC 110071</strain>
    </source>
</reference>